<accession>A0A372IKE4</accession>
<evidence type="ECO:0000259" key="9">
    <source>
        <dbReference type="PROSITE" id="PS51007"/>
    </source>
</evidence>
<feature type="domain" description="Cytochrome c" evidence="9">
    <location>
        <begin position="210"/>
        <end position="289"/>
    </location>
</feature>
<dbReference type="InterPro" id="IPR051811">
    <property type="entry name" value="Cytochrome_c550/c551-like"/>
</dbReference>
<feature type="transmembrane region" description="Helical" evidence="8">
    <location>
        <begin position="160"/>
        <end position="178"/>
    </location>
</feature>
<gene>
    <name evidence="10" type="ORF">D0Y96_18165</name>
</gene>
<evidence type="ECO:0000256" key="3">
    <source>
        <dbReference type="ARBA" id="ARBA00022723"/>
    </source>
</evidence>
<dbReference type="PROSITE" id="PS51007">
    <property type="entry name" value="CYTC"/>
    <property type="match status" value="2"/>
</dbReference>
<name>A0A372IKE4_9BACT</name>
<evidence type="ECO:0000256" key="5">
    <source>
        <dbReference type="ARBA" id="ARBA00023004"/>
    </source>
</evidence>
<dbReference type="InterPro" id="IPR036909">
    <property type="entry name" value="Cyt_c-like_dom_sf"/>
</dbReference>
<keyword evidence="2 6" id="KW-0349">Heme</keyword>
<evidence type="ECO:0000256" key="7">
    <source>
        <dbReference type="SAM" id="MobiDB-lite"/>
    </source>
</evidence>
<sequence length="434" mass="47114">MGGGGGASGFLRGPPMPGGQPVSISSDLPSGVTNNMAAPPSTSTAAILRSLDRLIFPDFAAAPAAARVRVSRIRVPMILRWDIFLPVCFRFCFRSVIVYYILHSFSRRTKCRAYLNVPGAPFSRKWESQKPAFRLSQVFGPRSGFKLSDSERNIRMCQRLLSAVLAGGVIFFAAAHAYPQNPNARRNFTPQQRAEATRAFLGLGTAPDKAAAARGAPLFQQSCSFCHGPQARGAEGPSLITSDVVLDDDHGEHLVPFLKKGRPEKGMPSFAAVPDDQLRDIAEFLHLQVEDVANRGTYHVLNILVGDAAKGQAYAAAHCMSCHTAATFAHIAARFRSPDQLQRGWIWPERPADGSLAVTATVTTPDGGTVSGRVTQVSDFRVELVDSIGQSRIIERVPGTTVSMKDPLAPHQDIVMTLRNDDMHNVTAWLETLK</sequence>
<dbReference type="Gene3D" id="1.10.760.10">
    <property type="entry name" value="Cytochrome c-like domain"/>
    <property type="match status" value="1"/>
</dbReference>
<evidence type="ECO:0000256" key="1">
    <source>
        <dbReference type="ARBA" id="ARBA00022448"/>
    </source>
</evidence>
<evidence type="ECO:0000313" key="11">
    <source>
        <dbReference type="Proteomes" id="UP000264702"/>
    </source>
</evidence>
<keyword evidence="5 6" id="KW-0408">Iron</keyword>
<proteinExistence type="predicted"/>
<dbReference type="GO" id="GO:0020037">
    <property type="term" value="F:heme binding"/>
    <property type="evidence" value="ECO:0007669"/>
    <property type="project" value="InterPro"/>
</dbReference>
<feature type="transmembrane region" description="Helical" evidence="8">
    <location>
        <begin position="83"/>
        <end position="102"/>
    </location>
</feature>
<keyword evidence="8" id="KW-1133">Transmembrane helix</keyword>
<dbReference type="PANTHER" id="PTHR37823">
    <property type="entry name" value="CYTOCHROME C-553-LIKE"/>
    <property type="match status" value="1"/>
</dbReference>
<dbReference type="AlphaFoldDB" id="A0A372IKE4"/>
<comment type="caution">
    <text evidence="10">The sequence shown here is derived from an EMBL/GenBank/DDBJ whole genome shotgun (WGS) entry which is preliminary data.</text>
</comment>
<keyword evidence="4" id="KW-0249">Electron transport</keyword>
<evidence type="ECO:0000256" key="8">
    <source>
        <dbReference type="SAM" id="Phobius"/>
    </source>
</evidence>
<evidence type="ECO:0000256" key="2">
    <source>
        <dbReference type="ARBA" id="ARBA00022617"/>
    </source>
</evidence>
<feature type="domain" description="Cytochrome c" evidence="9">
    <location>
        <begin position="306"/>
        <end position="434"/>
    </location>
</feature>
<reference evidence="10 11" key="1">
    <citation type="submission" date="2018-08" db="EMBL/GenBank/DDBJ databases">
        <title>Acidipila sp. 4G-K13, an acidobacterium isolated from forest soil.</title>
        <authorList>
            <person name="Gao Z.-H."/>
            <person name="Qiu L.-H."/>
        </authorList>
    </citation>
    <scope>NUCLEOTIDE SEQUENCE [LARGE SCALE GENOMIC DNA]</scope>
    <source>
        <strain evidence="10 11">4G-K13</strain>
    </source>
</reference>
<dbReference type="Proteomes" id="UP000264702">
    <property type="component" value="Unassembled WGS sequence"/>
</dbReference>
<organism evidence="10 11">
    <name type="scientific">Paracidobacterium acidisoli</name>
    <dbReference type="NCBI Taxonomy" id="2303751"/>
    <lineage>
        <taxon>Bacteria</taxon>
        <taxon>Pseudomonadati</taxon>
        <taxon>Acidobacteriota</taxon>
        <taxon>Terriglobia</taxon>
        <taxon>Terriglobales</taxon>
        <taxon>Acidobacteriaceae</taxon>
        <taxon>Paracidobacterium</taxon>
    </lineage>
</organism>
<keyword evidence="8" id="KW-0812">Transmembrane</keyword>
<keyword evidence="3 6" id="KW-0479">Metal-binding</keyword>
<keyword evidence="11" id="KW-1185">Reference proteome</keyword>
<feature type="region of interest" description="Disordered" evidence="7">
    <location>
        <begin position="1"/>
        <end position="24"/>
    </location>
</feature>
<dbReference type="Pfam" id="PF13442">
    <property type="entry name" value="Cytochrome_CBB3"/>
    <property type="match status" value="1"/>
</dbReference>
<dbReference type="GO" id="GO:0046872">
    <property type="term" value="F:metal ion binding"/>
    <property type="evidence" value="ECO:0007669"/>
    <property type="project" value="UniProtKB-KW"/>
</dbReference>
<protein>
    <submittedName>
        <fullName evidence="10">Cytochrome c</fullName>
    </submittedName>
</protein>
<evidence type="ECO:0000313" key="10">
    <source>
        <dbReference type="EMBL" id="RFU15209.1"/>
    </source>
</evidence>
<keyword evidence="8" id="KW-0472">Membrane</keyword>
<dbReference type="EMBL" id="QVQT01000007">
    <property type="protein sequence ID" value="RFU15209.1"/>
    <property type="molecule type" value="Genomic_DNA"/>
</dbReference>
<evidence type="ECO:0000256" key="6">
    <source>
        <dbReference type="PROSITE-ProRule" id="PRU00433"/>
    </source>
</evidence>
<evidence type="ECO:0000256" key="4">
    <source>
        <dbReference type="ARBA" id="ARBA00022982"/>
    </source>
</evidence>
<dbReference type="GO" id="GO:0009055">
    <property type="term" value="F:electron transfer activity"/>
    <property type="evidence" value="ECO:0007669"/>
    <property type="project" value="InterPro"/>
</dbReference>
<keyword evidence="1" id="KW-0813">Transport</keyword>
<dbReference type="InterPro" id="IPR009056">
    <property type="entry name" value="Cyt_c-like_dom"/>
</dbReference>
<dbReference type="SUPFAM" id="SSF46626">
    <property type="entry name" value="Cytochrome c"/>
    <property type="match status" value="2"/>
</dbReference>